<dbReference type="GO" id="GO:0016491">
    <property type="term" value="F:oxidoreductase activity"/>
    <property type="evidence" value="ECO:0007669"/>
    <property type="project" value="UniProtKB-KW"/>
</dbReference>
<dbReference type="Pfam" id="PF05368">
    <property type="entry name" value="NmrA"/>
    <property type="match status" value="1"/>
</dbReference>
<feature type="domain" description="NmrA-like" evidence="4">
    <location>
        <begin position="3"/>
        <end position="245"/>
    </location>
</feature>
<dbReference type="EMBL" id="MU001504">
    <property type="protein sequence ID" value="KAF2442368.1"/>
    <property type="molecule type" value="Genomic_DNA"/>
</dbReference>
<accession>A0A9P4PFU4</accession>
<name>A0A9P4PFU4_9PLEO</name>
<dbReference type="PANTHER" id="PTHR47706:SF4">
    <property type="entry name" value="NMRA-LIKE DOMAIN-CONTAINING PROTEIN"/>
    <property type="match status" value="1"/>
</dbReference>
<evidence type="ECO:0000256" key="2">
    <source>
        <dbReference type="ARBA" id="ARBA00022857"/>
    </source>
</evidence>
<comment type="caution">
    <text evidence="5">The sequence shown here is derived from an EMBL/GenBank/DDBJ whole genome shotgun (WGS) entry which is preliminary data.</text>
</comment>
<evidence type="ECO:0000259" key="4">
    <source>
        <dbReference type="Pfam" id="PF05368"/>
    </source>
</evidence>
<keyword evidence="3" id="KW-0560">Oxidoreductase</keyword>
<organism evidence="5 6">
    <name type="scientific">Karstenula rhodostoma CBS 690.94</name>
    <dbReference type="NCBI Taxonomy" id="1392251"/>
    <lineage>
        <taxon>Eukaryota</taxon>
        <taxon>Fungi</taxon>
        <taxon>Dikarya</taxon>
        <taxon>Ascomycota</taxon>
        <taxon>Pezizomycotina</taxon>
        <taxon>Dothideomycetes</taxon>
        <taxon>Pleosporomycetidae</taxon>
        <taxon>Pleosporales</taxon>
        <taxon>Massarineae</taxon>
        <taxon>Didymosphaeriaceae</taxon>
        <taxon>Karstenula</taxon>
    </lineage>
</organism>
<keyword evidence="2" id="KW-0521">NADP</keyword>
<dbReference type="OrthoDB" id="10000533at2759"/>
<protein>
    <submittedName>
        <fullName evidence="5">NAD(P)-binding protein</fullName>
    </submittedName>
</protein>
<dbReference type="InterPro" id="IPR036291">
    <property type="entry name" value="NAD(P)-bd_dom_sf"/>
</dbReference>
<dbReference type="Gene3D" id="3.90.25.10">
    <property type="entry name" value="UDP-galactose 4-epimerase, domain 1"/>
    <property type="match status" value="1"/>
</dbReference>
<dbReference type="AlphaFoldDB" id="A0A9P4PFU4"/>
<evidence type="ECO:0000313" key="5">
    <source>
        <dbReference type="EMBL" id="KAF2442368.1"/>
    </source>
</evidence>
<evidence type="ECO:0000256" key="1">
    <source>
        <dbReference type="ARBA" id="ARBA00005725"/>
    </source>
</evidence>
<sequence length="318" mass="35349">MVKIAVAGGSGQVSREVIDSLLSANKHEIAILSRSPAKEIIDAKIMHHVVDYDSVDDLVNALRGVHTVLSFIQILSDNDQKSQRNLIDAAILAGVKRFAPSEYGSAGTMHMPWYAGKQKIREYLRKVNGSGKVLEYCLFTPGLFLNYLAFPKKTSKHLSPLGTVFDFQNRRAILVDGYETANVTLTTVTDFATVMVIAIDYEGTWPEFGGIQGNKVTVKQIIEIGEKVRGCPFAVEKVKLEDLEKGNLTSPWGLEVPHKAVSEEEAQHMLRQVTIGMLLSTAKGAWEGSNELNQLFPNCRFTAIEDFLAEVWHDHKYK</sequence>
<comment type="similarity">
    <text evidence="1">Belongs to the NmrA-type oxidoreductase family. Isoflavone reductase subfamily.</text>
</comment>
<keyword evidence="6" id="KW-1185">Reference proteome</keyword>
<evidence type="ECO:0000256" key="3">
    <source>
        <dbReference type="ARBA" id="ARBA00023002"/>
    </source>
</evidence>
<reference evidence="5" key="1">
    <citation type="journal article" date="2020" name="Stud. Mycol.">
        <title>101 Dothideomycetes genomes: a test case for predicting lifestyles and emergence of pathogens.</title>
        <authorList>
            <person name="Haridas S."/>
            <person name="Albert R."/>
            <person name="Binder M."/>
            <person name="Bloem J."/>
            <person name="Labutti K."/>
            <person name="Salamov A."/>
            <person name="Andreopoulos B."/>
            <person name="Baker S."/>
            <person name="Barry K."/>
            <person name="Bills G."/>
            <person name="Bluhm B."/>
            <person name="Cannon C."/>
            <person name="Castanera R."/>
            <person name="Culley D."/>
            <person name="Daum C."/>
            <person name="Ezra D."/>
            <person name="Gonzalez J."/>
            <person name="Henrissat B."/>
            <person name="Kuo A."/>
            <person name="Liang C."/>
            <person name="Lipzen A."/>
            <person name="Lutzoni F."/>
            <person name="Magnuson J."/>
            <person name="Mondo S."/>
            <person name="Nolan M."/>
            <person name="Ohm R."/>
            <person name="Pangilinan J."/>
            <person name="Park H.-J."/>
            <person name="Ramirez L."/>
            <person name="Alfaro M."/>
            <person name="Sun H."/>
            <person name="Tritt A."/>
            <person name="Yoshinaga Y."/>
            <person name="Zwiers L.-H."/>
            <person name="Turgeon B."/>
            <person name="Goodwin S."/>
            <person name="Spatafora J."/>
            <person name="Crous P."/>
            <person name="Grigoriev I."/>
        </authorList>
    </citation>
    <scope>NUCLEOTIDE SEQUENCE</scope>
    <source>
        <strain evidence="5">CBS 690.94</strain>
    </source>
</reference>
<dbReference type="PANTHER" id="PTHR47706">
    <property type="entry name" value="NMRA-LIKE FAMILY PROTEIN"/>
    <property type="match status" value="1"/>
</dbReference>
<dbReference type="SUPFAM" id="SSF51735">
    <property type="entry name" value="NAD(P)-binding Rossmann-fold domains"/>
    <property type="match status" value="1"/>
</dbReference>
<dbReference type="Proteomes" id="UP000799764">
    <property type="component" value="Unassembled WGS sequence"/>
</dbReference>
<dbReference type="InterPro" id="IPR008030">
    <property type="entry name" value="NmrA-like"/>
</dbReference>
<dbReference type="Gene3D" id="3.40.50.720">
    <property type="entry name" value="NAD(P)-binding Rossmann-like Domain"/>
    <property type="match status" value="1"/>
</dbReference>
<gene>
    <name evidence="5" type="ORF">P171DRAFT_497168</name>
</gene>
<dbReference type="InterPro" id="IPR051609">
    <property type="entry name" value="NmrA/Isoflavone_reductase-like"/>
</dbReference>
<proteinExistence type="inferred from homology"/>
<evidence type="ECO:0000313" key="6">
    <source>
        <dbReference type="Proteomes" id="UP000799764"/>
    </source>
</evidence>